<dbReference type="AlphaFoldDB" id="A0A7W8DKV4"/>
<reference evidence="1 2" key="1">
    <citation type="submission" date="2020-08" db="EMBL/GenBank/DDBJ databases">
        <title>Genomic Encyclopedia of Type Strains, Phase IV (KMG-IV): sequencing the most valuable type-strain genomes for metagenomic binning, comparative biology and taxonomic classification.</title>
        <authorList>
            <person name="Goeker M."/>
        </authorList>
    </citation>
    <scope>NUCLEOTIDE SEQUENCE [LARGE SCALE GENOMIC DNA]</scope>
    <source>
        <strain evidence="1 2">DSM 12252</strain>
    </source>
</reference>
<evidence type="ECO:0000313" key="1">
    <source>
        <dbReference type="EMBL" id="MBB5033542.1"/>
    </source>
</evidence>
<dbReference type="Proteomes" id="UP000590740">
    <property type="component" value="Unassembled WGS sequence"/>
</dbReference>
<name>A0A7W8DKV4_9BACT</name>
<sequence>MTEIRTYDGSFSFKMLAREKADHLDELFAENDLEVDLALQSLDFSWMGQERNQAILKVFREVARTLVDAEGELRCEIDDDQEDPHFEFFTIKQGQLLLQRGTLVREGERIPQI</sequence>
<protein>
    <submittedName>
        <fullName evidence="1">Uncharacterized protein</fullName>
    </submittedName>
</protein>
<accession>A0A7W8DKV4</accession>
<dbReference type="RefSeq" id="WP_184340465.1">
    <property type="nucleotide sequence ID" value="NZ_JACHIG010000006.1"/>
</dbReference>
<comment type="caution">
    <text evidence="1">The sequence shown here is derived from an EMBL/GenBank/DDBJ whole genome shotgun (WGS) entry which is preliminary data.</text>
</comment>
<gene>
    <name evidence="1" type="ORF">HNQ65_003130</name>
</gene>
<dbReference type="EMBL" id="JACHIG010000006">
    <property type="protein sequence ID" value="MBB5033542.1"/>
    <property type="molecule type" value="Genomic_DNA"/>
</dbReference>
<proteinExistence type="predicted"/>
<evidence type="ECO:0000313" key="2">
    <source>
        <dbReference type="Proteomes" id="UP000590740"/>
    </source>
</evidence>
<organism evidence="1 2">
    <name type="scientific">Prosthecobacter vanneervenii</name>
    <dbReference type="NCBI Taxonomy" id="48466"/>
    <lineage>
        <taxon>Bacteria</taxon>
        <taxon>Pseudomonadati</taxon>
        <taxon>Verrucomicrobiota</taxon>
        <taxon>Verrucomicrobiia</taxon>
        <taxon>Verrucomicrobiales</taxon>
        <taxon>Verrucomicrobiaceae</taxon>
        <taxon>Prosthecobacter</taxon>
    </lineage>
</organism>
<keyword evidence="2" id="KW-1185">Reference proteome</keyword>